<dbReference type="FunCoup" id="C1FFR1">
    <property type="interactions" value="422"/>
</dbReference>
<dbReference type="EMBL" id="CP001575">
    <property type="protein sequence ID" value="ACO69416.1"/>
    <property type="molecule type" value="Genomic_DNA"/>
</dbReference>
<dbReference type="InterPro" id="IPR039438">
    <property type="entry name" value="At2g23090-like_Znf"/>
</dbReference>
<dbReference type="eggNOG" id="ENOG502S9MU">
    <property type="taxonomic scope" value="Eukaryota"/>
</dbReference>
<feature type="region of interest" description="Disordered" evidence="1">
    <location>
        <begin position="1"/>
        <end position="31"/>
    </location>
</feature>
<dbReference type="InterPro" id="IPR026939">
    <property type="entry name" value="ZNF706/At2g23090_sf"/>
</dbReference>
<dbReference type="PANTHER" id="PTHR33788:SF1">
    <property type="entry name" value="ZINC-BINDING PROTEIN"/>
    <property type="match status" value="1"/>
</dbReference>
<feature type="domain" description="At2g23090-like zinc-binding" evidence="2">
    <location>
        <begin position="39"/>
        <end position="76"/>
    </location>
</feature>
<dbReference type="Pfam" id="PF12907">
    <property type="entry name" value="zf-met2"/>
    <property type="match status" value="1"/>
</dbReference>
<organism evidence="3 4">
    <name type="scientific">Micromonas commoda (strain RCC299 / NOUM17 / CCMP2709)</name>
    <name type="common">Picoplanktonic green alga</name>
    <dbReference type="NCBI Taxonomy" id="296587"/>
    <lineage>
        <taxon>Eukaryota</taxon>
        <taxon>Viridiplantae</taxon>
        <taxon>Chlorophyta</taxon>
        <taxon>Mamiellophyceae</taxon>
        <taxon>Mamiellales</taxon>
        <taxon>Mamiellaceae</taxon>
        <taxon>Micromonas</taxon>
    </lineage>
</organism>
<dbReference type="Gene3D" id="4.10.1050.10">
    <property type="entry name" value="At2g23090-like"/>
    <property type="match status" value="1"/>
</dbReference>
<dbReference type="GeneID" id="8245504"/>
<dbReference type="OrthoDB" id="370932at2759"/>
<dbReference type="InParanoid" id="C1FFR1"/>
<dbReference type="OMA" id="CMTTFMV"/>
<dbReference type="KEGG" id="mis:MICPUN_53038"/>
<accession>C1FFR1</accession>
<dbReference type="InterPro" id="IPR039713">
    <property type="entry name" value="At2g23090-like"/>
</dbReference>
<dbReference type="PANTHER" id="PTHR33788">
    <property type="entry name" value="OS07G0114300 PROTEIN"/>
    <property type="match status" value="1"/>
</dbReference>
<sequence>MGGGNAQKSAMARKKAQEKAAKEGKGSQLKQNAAAQSIQCKVCMATFICTTAEVKLKEHADNKHPKNDFHQCFPHLKA</sequence>
<protein>
    <recommendedName>
        <fullName evidence="2">At2g23090-like zinc-binding domain-containing protein</fullName>
    </recommendedName>
</protein>
<evidence type="ECO:0000256" key="1">
    <source>
        <dbReference type="SAM" id="MobiDB-lite"/>
    </source>
</evidence>
<dbReference type="RefSeq" id="XP_002508158.1">
    <property type="nucleotide sequence ID" value="XM_002508112.1"/>
</dbReference>
<reference evidence="3 4" key="1">
    <citation type="journal article" date="2009" name="Science">
        <title>Green evolution and dynamic adaptations revealed by genomes of the marine picoeukaryotes Micromonas.</title>
        <authorList>
            <person name="Worden A.Z."/>
            <person name="Lee J.H."/>
            <person name="Mock T."/>
            <person name="Rouze P."/>
            <person name="Simmons M.P."/>
            <person name="Aerts A.L."/>
            <person name="Allen A.E."/>
            <person name="Cuvelier M.L."/>
            <person name="Derelle E."/>
            <person name="Everett M.V."/>
            <person name="Foulon E."/>
            <person name="Grimwood J."/>
            <person name="Gundlach H."/>
            <person name="Henrissat B."/>
            <person name="Napoli C."/>
            <person name="McDonald S.M."/>
            <person name="Parker M.S."/>
            <person name="Rombauts S."/>
            <person name="Salamov A."/>
            <person name="Von Dassow P."/>
            <person name="Badger J.H."/>
            <person name="Coutinho P.M."/>
            <person name="Demir E."/>
            <person name="Dubchak I."/>
            <person name="Gentemann C."/>
            <person name="Eikrem W."/>
            <person name="Gready J.E."/>
            <person name="John U."/>
            <person name="Lanier W."/>
            <person name="Lindquist E.A."/>
            <person name="Lucas S."/>
            <person name="Mayer K.F."/>
            <person name="Moreau H."/>
            <person name="Not F."/>
            <person name="Otillar R."/>
            <person name="Panaud O."/>
            <person name="Pangilinan J."/>
            <person name="Paulsen I."/>
            <person name="Piegu B."/>
            <person name="Poliakov A."/>
            <person name="Robbens S."/>
            <person name="Schmutz J."/>
            <person name="Toulza E."/>
            <person name="Wyss T."/>
            <person name="Zelensky A."/>
            <person name="Zhou K."/>
            <person name="Armbrust E.V."/>
            <person name="Bhattacharya D."/>
            <person name="Goodenough U.W."/>
            <person name="Van de Peer Y."/>
            <person name="Grigoriev I.V."/>
        </authorList>
    </citation>
    <scope>NUCLEOTIDE SEQUENCE [LARGE SCALE GENOMIC DNA]</scope>
    <source>
        <strain evidence="4">RCC299 / NOUM17</strain>
    </source>
</reference>
<keyword evidence="4" id="KW-1185">Reference proteome</keyword>
<evidence type="ECO:0000259" key="2">
    <source>
        <dbReference type="Pfam" id="PF12907"/>
    </source>
</evidence>
<feature type="compositionally biased region" description="Basic and acidic residues" evidence="1">
    <location>
        <begin position="15"/>
        <end position="25"/>
    </location>
</feature>
<dbReference type="SUPFAM" id="SSF118359">
    <property type="entry name" value="Expressed protein At2g23090/F21P24.15"/>
    <property type="match status" value="1"/>
</dbReference>
<evidence type="ECO:0000313" key="4">
    <source>
        <dbReference type="Proteomes" id="UP000002009"/>
    </source>
</evidence>
<gene>
    <name evidence="3" type="ORF">MICPUN_53038</name>
</gene>
<proteinExistence type="predicted"/>
<name>C1FFR1_MICCC</name>
<evidence type="ECO:0000313" key="3">
    <source>
        <dbReference type="EMBL" id="ACO69416.1"/>
    </source>
</evidence>
<dbReference type="AlphaFoldDB" id="C1FFR1"/>
<dbReference type="Proteomes" id="UP000002009">
    <property type="component" value="Chromosome 8"/>
</dbReference>